<keyword evidence="1" id="KW-0472">Membrane</keyword>
<dbReference type="Gene3D" id="3.90.226.10">
    <property type="entry name" value="2-enoyl-CoA Hydratase, Chain A, domain 1"/>
    <property type="match status" value="1"/>
</dbReference>
<dbReference type="AlphaFoldDB" id="A0A419X825"/>
<dbReference type="Pfam" id="PF03572">
    <property type="entry name" value="Peptidase_S41"/>
    <property type="match status" value="1"/>
</dbReference>
<keyword evidence="1" id="KW-0812">Transmembrane</keyword>
<dbReference type="GO" id="GO:0007165">
    <property type="term" value="P:signal transduction"/>
    <property type="evidence" value="ECO:0007669"/>
    <property type="project" value="TreeGrafter"/>
</dbReference>
<dbReference type="InterPro" id="IPR029045">
    <property type="entry name" value="ClpP/crotonase-like_dom_sf"/>
</dbReference>
<dbReference type="PANTHER" id="PTHR32060">
    <property type="entry name" value="TAIL-SPECIFIC PROTEASE"/>
    <property type="match status" value="1"/>
</dbReference>
<dbReference type="Proteomes" id="UP000284531">
    <property type="component" value="Unassembled WGS sequence"/>
</dbReference>
<dbReference type="RefSeq" id="WP_120238599.1">
    <property type="nucleotide sequence ID" value="NZ_RAPQ01000008.1"/>
</dbReference>
<keyword evidence="1" id="KW-1133">Transmembrane helix</keyword>
<gene>
    <name evidence="3" type="ORF">BXY64_0769</name>
</gene>
<evidence type="ECO:0000256" key="1">
    <source>
        <dbReference type="SAM" id="Phobius"/>
    </source>
</evidence>
<dbReference type="PANTHER" id="PTHR32060:SF22">
    <property type="entry name" value="CARBOXYL-TERMINAL-PROCESSING PEPTIDASE 3, CHLOROPLASTIC"/>
    <property type="match status" value="1"/>
</dbReference>
<name>A0A419X825_9BACT</name>
<comment type="caution">
    <text evidence="3">The sequence shown here is derived from an EMBL/GenBank/DDBJ whole genome shotgun (WGS) entry which is preliminary data.</text>
</comment>
<dbReference type="GO" id="GO:0006508">
    <property type="term" value="P:proteolysis"/>
    <property type="evidence" value="ECO:0007669"/>
    <property type="project" value="InterPro"/>
</dbReference>
<accession>A0A419X825</accession>
<dbReference type="EMBL" id="RAPQ01000008">
    <property type="protein sequence ID" value="RKE03759.1"/>
    <property type="molecule type" value="Genomic_DNA"/>
</dbReference>
<dbReference type="SUPFAM" id="SSF52096">
    <property type="entry name" value="ClpP/crotonase"/>
    <property type="match status" value="1"/>
</dbReference>
<feature type="domain" description="Tail specific protease" evidence="2">
    <location>
        <begin position="261"/>
        <end position="480"/>
    </location>
</feature>
<dbReference type="GO" id="GO:0030288">
    <property type="term" value="C:outer membrane-bounded periplasmic space"/>
    <property type="evidence" value="ECO:0007669"/>
    <property type="project" value="TreeGrafter"/>
</dbReference>
<evidence type="ECO:0000259" key="2">
    <source>
        <dbReference type="Pfam" id="PF03572"/>
    </source>
</evidence>
<dbReference type="GO" id="GO:0008236">
    <property type="term" value="F:serine-type peptidase activity"/>
    <property type="evidence" value="ECO:0007669"/>
    <property type="project" value="InterPro"/>
</dbReference>
<proteinExistence type="predicted"/>
<dbReference type="InterPro" id="IPR005151">
    <property type="entry name" value="Tail-specific_protease"/>
</dbReference>
<protein>
    <submittedName>
        <fullName evidence="3">Peptidase S41-like protein</fullName>
    </submittedName>
</protein>
<keyword evidence="4" id="KW-1185">Reference proteome</keyword>
<evidence type="ECO:0000313" key="4">
    <source>
        <dbReference type="Proteomes" id="UP000284531"/>
    </source>
</evidence>
<evidence type="ECO:0000313" key="3">
    <source>
        <dbReference type="EMBL" id="RKE03759.1"/>
    </source>
</evidence>
<reference evidence="3 4" key="1">
    <citation type="submission" date="2018-09" db="EMBL/GenBank/DDBJ databases">
        <title>Genomic Encyclopedia of Archaeal and Bacterial Type Strains, Phase II (KMG-II): from individual species to whole genera.</title>
        <authorList>
            <person name="Goeker M."/>
        </authorList>
    </citation>
    <scope>NUCLEOTIDE SEQUENCE [LARGE SCALE GENOMIC DNA]</scope>
    <source>
        <strain evidence="3 4">DSM 21950</strain>
    </source>
</reference>
<dbReference type="GO" id="GO:0004175">
    <property type="term" value="F:endopeptidase activity"/>
    <property type="evidence" value="ECO:0007669"/>
    <property type="project" value="TreeGrafter"/>
</dbReference>
<sequence>MILKRIVNFVKILGLLSFGIMIFYLISWSCTVSPAKSAYRYHKIDPNSLISKEKALKDLQNYYHAIRTAHPQPYRYTSDTEFRIAKDSLAKIINTHSGDSLKKVELYFLLRSLAAKTKDSHTIIFMVENEPISYFPYGVKIFNNRLYVVGNDSTSRPLPIGSEILSINDIACDKILSTLSNFESTALEHTKNNKIAKNFSFYLYYYYQIKDSVKLEVKSNGVKSNFKVNLMDRNPDFQTKNRIKPKYQFYQLGVNGDSIPVIDLNDFSDIDMDRFKKEVDLFFESHYSKDYLIIDLRDNGGGSEKYGRYVLGYLTNKRMKTYENYIWKMSEVARWQINQKKNRSFYNMKVPSVLWKFPIHKLHEYGNYIEDKLSMNNGELRNSGPSYFDPQKVSYPFRGGVLMLINHETASAAQDVAAIFKRNQLGVLIGSETKNSMSFGGNIWVDLELENSGIRYYMPMTYGVIDLSDSISGVRPDINVHYSFKEYSGNIDKEMKKAIELIEN</sequence>
<feature type="transmembrane region" description="Helical" evidence="1">
    <location>
        <begin position="12"/>
        <end position="29"/>
    </location>
</feature>
<dbReference type="OrthoDB" id="5480566at2"/>
<organism evidence="3 4">
    <name type="scientific">Marinifilum flexuosum</name>
    <dbReference type="NCBI Taxonomy" id="1117708"/>
    <lineage>
        <taxon>Bacteria</taxon>
        <taxon>Pseudomonadati</taxon>
        <taxon>Bacteroidota</taxon>
        <taxon>Bacteroidia</taxon>
        <taxon>Marinilabiliales</taxon>
        <taxon>Marinifilaceae</taxon>
    </lineage>
</organism>